<name>A0A131XWX9_IXORI</name>
<feature type="domain" description="C3H1-type" evidence="12">
    <location>
        <begin position="51"/>
        <end position="79"/>
    </location>
</feature>
<dbReference type="GO" id="GO:0006397">
    <property type="term" value="P:mRNA processing"/>
    <property type="evidence" value="ECO:0007669"/>
    <property type="project" value="UniProtKB-KW"/>
</dbReference>
<dbReference type="Pfam" id="PF06220">
    <property type="entry name" value="zf-U1"/>
    <property type="match status" value="1"/>
</dbReference>
<evidence type="ECO:0000256" key="5">
    <source>
        <dbReference type="ARBA" id="ARBA00022771"/>
    </source>
</evidence>
<dbReference type="FunFam" id="3.30.160.60:FF:000741">
    <property type="entry name" value="Zinc finger matrin-type protein 5"/>
    <property type="match status" value="1"/>
</dbReference>
<dbReference type="PANTHER" id="PTHR16465:SF0">
    <property type="entry name" value="ZINC FINGER MATRIN-TYPE PROTEIN 5"/>
    <property type="match status" value="1"/>
</dbReference>
<dbReference type="AlphaFoldDB" id="A0A131XWX9"/>
<dbReference type="InterPro" id="IPR000571">
    <property type="entry name" value="Znf_CCCH"/>
</dbReference>
<dbReference type="GO" id="GO:0008380">
    <property type="term" value="P:RNA splicing"/>
    <property type="evidence" value="ECO:0007669"/>
    <property type="project" value="UniProtKB-KW"/>
</dbReference>
<evidence type="ECO:0000256" key="3">
    <source>
        <dbReference type="ARBA" id="ARBA00022723"/>
    </source>
</evidence>
<keyword evidence="2" id="KW-0507">mRNA processing</keyword>
<dbReference type="Gene3D" id="3.30.160.60">
    <property type="entry name" value="Classic Zinc Finger"/>
    <property type="match status" value="1"/>
</dbReference>
<dbReference type="Gene3D" id="4.10.1000.10">
    <property type="entry name" value="Zinc finger, CCCH-type"/>
    <property type="match status" value="1"/>
</dbReference>
<evidence type="ECO:0000256" key="7">
    <source>
        <dbReference type="ARBA" id="ARBA00023187"/>
    </source>
</evidence>
<dbReference type="SUPFAM" id="SSF57667">
    <property type="entry name" value="beta-beta-alpha zinc fingers"/>
    <property type="match status" value="1"/>
</dbReference>
<sequence>MGRRYHCDYCDKTFPDNVNNRKKHLQGSHHIRLRKNHYDAFRDAASLFQAESAKKPCRRFQQTGACDYGTACKFSHMSADDLRELELRAENEKAARSVAKCPVSEVTLRDWTEKRLREQGSLPEPFAYKAMIMKHCVGAGGQFEHLVGSSLRPPTLDDLLACRPNSWARSSE</sequence>
<keyword evidence="8" id="KW-0539">Nucleus</keyword>
<dbReference type="GO" id="GO:0008270">
    <property type="term" value="F:zinc ion binding"/>
    <property type="evidence" value="ECO:0007669"/>
    <property type="project" value="UniProtKB-KW"/>
</dbReference>
<dbReference type="PANTHER" id="PTHR16465">
    <property type="entry name" value="NUCLEASE-RELATED"/>
    <property type="match status" value="1"/>
</dbReference>
<dbReference type="Pfam" id="PF00642">
    <property type="entry name" value="zf-CCCH"/>
    <property type="match status" value="1"/>
</dbReference>
<accession>A0A131XWX9</accession>
<dbReference type="InterPro" id="IPR036236">
    <property type="entry name" value="Znf_C2H2_sf"/>
</dbReference>
<organism evidence="13">
    <name type="scientific">Ixodes ricinus</name>
    <name type="common">Common tick</name>
    <name type="synonym">Acarus ricinus</name>
    <dbReference type="NCBI Taxonomy" id="34613"/>
    <lineage>
        <taxon>Eukaryota</taxon>
        <taxon>Metazoa</taxon>
        <taxon>Ecdysozoa</taxon>
        <taxon>Arthropoda</taxon>
        <taxon>Chelicerata</taxon>
        <taxon>Arachnida</taxon>
        <taxon>Acari</taxon>
        <taxon>Parasitiformes</taxon>
        <taxon>Ixodida</taxon>
        <taxon>Ixodoidea</taxon>
        <taxon>Ixodidae</taxon>
        <taxon>Ixodinae</taxon>
        <taxon>Ixodes</taxon>
    </lineage>
</organism>
<dbReference type="SUPFAM" id="SSF90229">
    <property type="entry name" value="CCCH zinc finger"/>
    <property type="match status" value="1"/>
</dbReference>
<dbReference type="InterPro" id="IPR013085">
    <property type="entry name" value="U1-CZ_Znf_C2H2"/>
</dbReference>
<dbReference type="InterPro" id="IPR036855">
    <property type="entry name" value="Znf_CCCH_sf"/>
</dbReference>
<evidence type="ECO:0000256" key="10">
    <source>
        <dbReference type="ARBA" id="ARBA00076547"/>
    </source>
</evidence>
<evidence type="ECO:0000256" key="1">
    <source>
        <dbReference type="ARBA" id="ARBA00004123"/>
    </source>
</evidence>
<evidence type="ECO:0000256" key="4">
    <source>
        <dbReference type="ARBA" id="ARBA00022728"/>
    </source>
</evidence>
<keyword evidence="3 11" id="KW-0479">Metal-binding</keyword>
<reference evidence="13" key="1">
    <citation type="submission" date="2016-02" db="EMBL/GenBank/DDBJ databases">
        <title>RNAseq analyses of the midgut from blood- or serum-fed Ixodes ricinus ticks.</title>
        <authorList>
            <person name="Perner J."/>
            <person name="Provaznik J."/>
            <person name="Schrenkova J."/>
            <person name="Urbanova V."/>
            <person name="Ribeiro J.M."/>
            <person name="Kopacek P."/>
        </authorList>
    </citation>
    <scope>NUCLEOTIDE SEQUENCE</scope>
    <source>
        <tissue evidence="13">Gut</tissue>
    </source>
</reference>
<feature type="zinc finger region" description="C3H1-type" evidence="11">
    <location>
        <begin position="51"/>
        <end position="79"/>
    </location>
</feature>
<dbReference type="EMBL" id="GEFM01004022">
    <property type="protein sequence ID" value="JAP71774.1"/>
    <property type="molecule type" value="mRNA"/>
</dbReference>
<dbReference type="PROSITE" id="PS50103">
    <property type="entry name" value="ZF_C3H1"/>
    <property type="match status" value="1"/>
</dbReference>
<keyword evidence="7" id="KW-0508">mRNA splicing</keyword>
<dbReference type="GO" id="GO:0005689">
    <property type="term" value="C:U12-type spliceosomal complex"/>
    <property type="evidence" value="ECO:0007669"/>
    <property type="project" value="TreeGrafter"/>
</dbReference>
<protein>
    <recommendedName>
        <fullName evidence="9">Zinc finger matrin-type protein 5</fullName>
    </recommendedName>
    <alternativeName>
        <fullName evidence="10">U11/U12 small nuclear ribonucleoprotein 20 kDa protein</fullName>
    </alternativeName>
</protein>
<evidence type="ECO:0000256" key="8">
    <source>
        <dbReference type="ARBA" id="ARBA00023242"/>
    </source>
</evidence>
<keyword evidence="5 11" id="KW-0863">Zinc-finger</keyword>
<dbReference type="SMART" id="SM00356">
    <property type="entry name" value="ZnF_C3H1"/>
    <property type="match status" value="1"/>
</dbReference>
<evidence type="ECO:0000259" key="12">
    <source>
        <dbReference type="PROSITE" id="PS50103"/>
    </source>
</evidence>
<evidence type="ECO:0000256" key="9">
    <source>
        <dbReference type="ARBA" id="ARBA00067764"/>
    </source>
</evidence>
<proteinExistence type="evidence at transcript level"/>
<keyword evidence="6 11" id="KW-0862">Zinc</keyword>
<evidence type="ECO:0000313" key="13">
    <source>
        <dbReference type="EMBL" id="JAP71774.1"/>
    </source>
</evidence>
<evidence type="ECO:0000256" key="11">
    <source>
        <dbReference type="PROSITE-ProRule" id="PRU00723"/>
    </source>
</evidence>
<evidence type="ECO:0000256" key="2">
    <source>
        <dbReference type="ARBA" id="ARBA00022664"/>
    </source>
</evidence>
<evidence type="ECO:0000256" key="6">
    <source>
        <dbReference type="ARBA" id="ARBA00022833"/>
    </source>
</evidence>
<comment type="subcellular location">
    <subcellularLocation>
        <location evidence="1">Nucleus</location>
    </subcellularLocation>
</comment>
<keyword evidence="4" id="KW-0747">Spliceosome</keyword>